<comment type="caution">
    <text evidence="2">The sequence shown here is derived from an EMBL/GenBank/DDBJ whole genome shotgun (WGS) entry which is preliminary data.</text>
</comment>
<dbReference type="AlphaFoldDB" id="A0A2H0W442"/>
<dbReference type="EMBL" id="PEZY01000012">
    <property type="protein sequence ID" value="PIS06037.1"/>
    <property type="molecule type" value="Genomic_DNA"/>
</dbReference>
<proteinExistence type="predicted"/>
<dbReference type="Proteomes" id="UP000229056">
    <property type="component" value="Unassembled WGS sequence"/>
</dbReference>
<organism evidence="2 3">
    <name type="scientific">Candidatus Buchananbacteria bacterium CG10_big_fil_rev_8_21_14_0_10_33_19</name>
    <dbReference type="NCBI Taxonomy" id="1974525"/>
    <lineage>
        <taxon>Bacteria</taxon>
        <taxon>Candidatus Buchananiibacteriota</taxon>
    </lineage>
</organism>
<evidence type="ECO:0008006" key="4">
    <source>
        <dbReference type="Google" id="ProtNLM"/>
    </source>
</evidence>
<protein>
    <recommendedName>
        <fullName evidence="4">Carboxypeptidase regulatory-like domain-containing protein</fullName>
    </recommendedName>
</protein>
<feature type="chain" id="PRO_5013567679" description="Carboxypeptidase regulatory-like domain-containing protein" evidence="1">
    <location>
        <begin position="21"/>
        <end position="260"/>
    </location>
</feature>
<name>A0A2H0W442_9BACT</name>
<keyword evidence="1" id="KW-0732">Signal</keyword>
<reference evidence="3" key="1">
    <citation type="submission" date="2017-09" db="EMBL/GenBank/DDBJ databases">
        <title>Depth-based differentiation of microbial function through sediment-hosted aquifers and enrichment of novel symbionts in the deep terrestrial subsurface.</title>
        <authorList>
            <person name="Probst A.J."/>
            <person name="Ladd B."/>
            <person name="Jarett J.K."/>
            <person name="Geller-Mcgrath D.E."/>
            <person name="Sieber C.M.K."/>
            <person name="Emerson J.B."/>
            <person name="Anantharaman K."/>
            <person name="Thomas B.C."/>
            <person name="Malmstrom R."/>
            <person name="Stieglmeier M."/>
            <person name="Klingl A."/>
            <person name="Woyke T."/>
            <person name="Ryan C.M."/>
            <person name="Banfield J.F."/>
        </authorList>
    </citation>
    <scope>NUCLEOTIDE SEQUENCE [LARGE SCALE GENOMIC DNA]</scope>
</reference>
<evidence type="ECO:0000313" key="2">
    <source>
        <dbReference type="EMBL" id="PIS06037.1"/>
    </source>
</evidence>
<gene>
    <name evidence="2" type="ORF">COT80_04710</name>
</gene>
<feature type="signal peptide" evidence="1">
    <location>
        <begin position="1"/>
        <end position="20"/>
    </location>
</feature>
<evidence type="ECO:0000256" key="1">
    <source>
        <dbReference type="SAM" id="SignalP"/>
    </source>
</evidence>
<accession>A0A2H0W442</accession>
<evidence type="ECO:0000313" key="3">
    <source>
        <dbReference type="Proteomes" id="UP000229056"/>
    </source>
</evidence>
<sequence length="260" mass="28509">MKPRTSYLILAIIMASINMGCPPTDQYSGPSADEPPIPSTTGKVVVSGNIYDYQSAKLSHTQTQIGDMFRDNIDYISIWFGEDSSVPPAQTNAYADPFVIDVDAAGNYFGELSIVPANYSVWIEAYDVHDKRLFFDSVIVVVTAGSTTNLNIMFELVDSYFFEFQIDNMPGDWSASGDATIVTDTGDQYFMAYTKVGTALHFAGWLPIGFDGHHATIQLVDLIGTPYSTYLNFDIFDAIAGLVLIPYSGGIVNVNIGFNY</sequence>